<dbReference type="InterPro" id="IPR050360">
    <property type="entry name" value="MFS_Sugar_Transporters"/>
</dbReference>
<proteinExistence type="inferred from homology"/>
<evidence type="ECO:0000256" key="6">
    <source>
        <dbReference type="SAM" id="Phobius"/>
    </source>
</evidence>
<evidence type="ECO:0000256" key="3">
    <source>
        <dbReference type="ARBA" id="ARBA00022692"/>
    </source>
</evidence>
<dbReference type="SUPFAM" id="SSF103473">
    <property type="entry name" value="MFS general substrate transporter"/>
    <property type="match status" value="1"/>
</dbReference>
<name>A0A9P4WNV6_9PLEO</name>
<organism evidence="8 9">
    <name type="scientific">Didymella heteroderae</name>
    <dbReference type="NCBI Taxonomy" id="1769908"/>
    <lineage>
        <taxon>Eukaryota</taxon>
        <taxon>Fungi</taxon>
        <taxon>Dikarya</taxon>
        <taxon>Ascomycota</taxon>
        <taxon>Pezizomycotina</taxon>
        <taxon>Dothideomycetes</taxon>
        <taxon>Pleosporomycetidae</taxon>
        <taxon>Pleosporales</taxon>
        <taxon>Pleosporineae</taxon>
        <taxon>Didymellaceae</taxon>
        <taxon>Didymella</taxon>
    </lineage>
</organism>
<feature type="transmembrane region" description="Helical" evidence="6">
    <location>
        <begin position="430"/>
        <end position="448"/>
    </location>
</feature>
<gene>
    <name evidence="8" type="ORF">E8E12_003639</name>
</gene>
<feature type="transmembrane region" description="Helical" evidence="6">
    <location>
        <begin position="211"/>
        <end position="228"/>
    </location>
</feature>
<dbReference type="InterPro" id="IPR036259">
    <property type="entry name" value="MFS_trans_sf"/>
</dbReference>
<dbReference type="PANTHER" id="PTHR48022">
    <property type="entry name" value="PLASTIDIC GLUCOSE TRANSPORTER 4"/>
    <property type="match status" value="1"/>
</dbReference>
<protein>
    <recommendedName>
        <fullName evidence="7">Major facilitator superfamily (MFS) profile domain-containing protein</fullName>
    </recommendedName>
</protein>
<evidence type="ECO:0000256" key="1">
    <source>
        <dbReference type="ARBA" id="ARBA00004141"/>
    </source>
</evidence>
<evidence type="ECO:0000256" key="2">
    <source>
        <dbReference type="ARBA" id="ARBA00010992"/>
    </source>
</evidence>
<keyword evidence="9" id="KW-1185">Reference proteome</keyword>
<feature type="transmembrane region" description="Helical" evidence="6">
    <location>
        <begin position="361"/>
        <end position="380"/>
    </location>
</feature>
<feature type="transmembrane region" description="Helical" evidence="6">
    <location>
        <begin position="176"/>
        <end position="199"/>
    </location>
</feature>
<feature type="transmembrane region" description="Helical" evidence="6">
    <location>
        <begin position="117"/>
        <end position="136"/>
    </location>
</feature>
<evidence type="ECO:0000313" key="8">
    <source>
        <dbReference type="EMBL" id="KAF3037619.1"/>
    </source>
</evidence>
<feature type="transmembrane region" description="Helical" evidence="6">
    <location>
        <begin position="460"/>
        <end position="479"/>
    </location>
</feature>
<dbReference type="Gene3D" id="1.20.1250.20">
    <property type="entry name" value="MFS general substrate transporter like domains"/>
    <property type="match status" value="1"/>
</dbReference>
<evidence type="ECO:0000256" key="5">
    <source>
        <dbReference type="ARBA" id="ARBA00023136"/>
    </source>
</evidence>
<dbReference type="PANTHER" id="PTHR48022:SF63">
    <property type="entry name" value="TRANSPORTER, PUTATIVE-RELATED"/>
    <property type="match status" value="1"/>
</dbReference>
<evidence type="ECO:0000313" key="9">
    <source>
        <dbReference type="Proteomes" id="UP000758155"/>
    </source>
</evidence>
<evidence type="ECO:0000259" key="7">
    <source>
        <dbReference type="PROSITE" id="PS50850"/>
    </source>
</evidence>
<dbReference type="GO" id="GO:0005351">
    <property type="term" value="F:carbohydrate:proton symporter activity"/>
    <property type="evidence" value="ECO:0007669"/>
    <property type="project" value="TreeGrafter"/>
</dbReference>
<reference evidence="8" key="1">
    <citation type="submission" date="2019-04" db="EMBL/GenBank/DDBJ databases">
        <title>Sequencing of skin fungus with MAO and IRED activity.</title>
        <authorList>
            <person name="Marsaioli A.J."/>
            <person name="Bonatto J.M.C."/>
            <person name="Reis Junior O."/>
        </authorList>
    </citation>
    <scope>NUCLEOTIDE SEQUENCE</scope>
    <source>
        <strain evidence="8">28M1</strain>
    </source>
</reference>
<accession>A0A9P4WNV6</accession>
<dbReference type="AlphaFoldDB" id="A0A9P4WNV6"/>
<comment type="similarity">
    <text evidence="2">Belongs to the major facilitator superfamily. Sugar transporter (TC 2.A.1.1) family.</text>
</comment>
<dbReference type="PROSITE" id="PS50850">
    <property type="entry name" value="MFS"/>
    <property type="match status" value="1"/>
</dbReference>
<feature type="transmembrane region" description="Helical" evidence="6">
    <location>
        <begin position="337"/>
        <end position="354"/>
    </location>
</feature>
<feature type="transmembrane region" description="Helical" evidence="6">
    <location>
        <begin position="87"/>
        <end position="110"/>
    </location>
</feature>
<dbReference type="InterPro" id="IPR005828">
    <property type="entry name" value="MFS_sugar_transport-like"/>
</dbReference>
<comment type="caution">
    <text evidence="8">The sequence shown here is derived from an EMBL/GenBank/DDBJ whole genome shotgun (WGS) entry which is preliminary data.</text>
</comment>
<feature type="transmembrane region" description="Helical" evidence="6">
    <location>
        <begin position="142"/>
        <end position="164"/>
    </location>
</feature>
<comment type="subcellular location">
    <subcellularLocation>
        <location evidence="1">Membrane</location>
        <topology evidence="1">Multi-pass membrane protein</topology>
    </subcellularLocation>
</comment>
<dbReference type="InterPro" id="IPR020846">
    <property type="entry name" value="MFS_dom"/>
</dbReference>
<keyword evidence="5 6" id="KW-0472">Membrane</keyword>
<feature type="transmembrane region" description="Helical" evidence="6">
    <location>
        <begin position="46"/>
        <end position="67"/>
    </location>
</feature>
<dbReference type="GO" id="GO:0016020">
    <property type="term" value="C:membrane"/>
    <property type="evidence" value="ECO:0007669"/>
    <property type="project" value="UniProtKB-SubCell"/>
</dbReference>
<dbReference type="FunFam" id="1.20.1250.20:FF:000117">
    <property type="entry name" value="MFS hexose transporter"/>
    <property type="match status" value="1"/>
</dbReference>
<feature type="transmembrane region" description="Helical" evidence="6">
    <location>
        <begin position="392"/>
        <end position="409"/>
    </location>
</feature>
<evidence type="ECO:0000256" key="4">
    <source>
        <dbReference type="ARBA" id="ARBA00022989"/>
    </source>
</evidence>
<feature type="transmembrane region" description="Helical" evidence="6">
    <location>
        <begin position="295"/>
        <end position="317"/>
    </location>
</feature>
<keyword evidence="4 6" id="KW-1133">Transmembrane helix</keyword>
<keyword evidence="3 6" id="KW-0812">Transmembrane</keyword>
<dbReference type="Pfam" id="PF00083">
    <property type="entry name" value="Sugar_tr"/>
    <property type="match status" value="1"/>
</dbReference>
<dbReference type="Proteomes" id="UP000758155">
    <property type="component" value="Unassembled WGS sequence"/>
</dbReference>
<dbReference type="EMBL" id="SWKV01000041">
    <property type="protein sequence ID" value="KAF3037619.1"/>
    <property type="molecule type" value="Genomic_DNA"/>
</dbReference>
<feature type="domain" description="Major facilitator superfamily (MFS) profile" evidence="7">
    <location>
        <begin position="49"/>
        <end position="483"/>
    </location>
</feature>
<sequence>MVTRLRRPPTSTQKIVPVKPPKGHFFFAGRVYQRVKWWKLPKLRLLYFYIVILILTNTANGFDGSMMNGLQSLSYWQDYFGVPRGAMLGFFNSAMSLGSLIGLPIVPYLIDWKGRKMGIVIGSVIMLIAVALQSGAQNIGMFIAARLILGFGDTIMLNSAPLLIAEIAHPQDRAVLVTLSGASYHSGAFIASWVTYGTLQIKSDWSWRLPSLLQSICSIIILVGVFFMPERWLCNKDRHSEALAVFGKWHGEGNENDEFVQLEFAEVKAAIEIDKQTGQTGWADFFKTKGNRKRIIILTAIGFFSQWSGNGLISYYLKYVMDNVGMTNPQTQLGINGGMKTVALVENFGFAFFIDKLGRRPIYLISTIGTFVCFNIFTIISARYEVTPKPQLGHGFIAIIFFYGVFYDIKSGLMANYTTEILPYGLRAKGFTWMSTCVTAALFFNQFVNGIALDALAWKYYIFYCVFLAFEIAVVYFYIVETRYTPMEEIAKFFDGDDAVDVGEAAVADMKERGLGAGLSEKRAGSVEHVEVVGK</sequence>
<dbReference type="OrthoDB" id="6133115at2759"/>